<dbReference type="AlphaFoldDB" id="A0A833SD27"/>
<accession>A0A833SD27</accession>
<keyword evidence="2" id="KW-1185">Reference proteome</keyword>
<comment type="caution">
    <text evidence="1">The sequence shown here is derived from an EMBL/GenBank/DDBJ whole genome shotgun (WGS) entry which is preliminary data.</text>
</comment>
<gene>
    <name evidence="1" type="ORF">GN244_ATG20690</name>
</gene>
<reference evidence="1" key="1">
    <citation type="submission" date="2020-04" db="EMBL/GenBank/DDBJ databases">
        <title>Hybrid Assembly of Korean Phytophthora infestans isolates.</title>
        <authorList>
            <person name="Prokchorchik M."/>
            <person name="Lee Y."/>
            <person name="Seo J."/>
            <person name="Cho J.-H."/>
            <person name="Park Y.-E."/>
            <person name="Jang D.-C."/>
            <person name="Im J.-S."/>
            <person name="Choi J.-G."/>
            <person name="Park H.-J."/>
            <person name="Lee G.-B."/>
            <person name="Lee Y.-G."/>
            <person name="Hong S.-Y."/>
            <person name="Cho K."/>
            <person name="Sohn K.H."/>
        </authorList>
    </citation>
    <scope>NUCLEOTIDE SEQUENCE</scope>
    <source>
        <strain evidence="1">KR_1_A1</strain>
    </source>
</reference>
<protein>
    <submittedName>
        <fullName evidence="1">Uncharacterized protein</fullName>
    </submittedName>
</protein>
<proteinExistence type="predicted"/>
<sequence>MRQWVSDQGANFPNQMVDILQRTIAAQHHFTAVYTPWIKALLSEPKLPVQNWSAILRVVEAALDGMPADRLGAAEHIAPP</sequence>
<evidence type="ECO:0000313" key="2">
    <source>
        <dbReference type="Proteomes" id="UP000602510"/>
    </source>
</evidence>
<dbReference type="EMBL" id="WSZM01001338">
    <property type="protein sequence ID" value="KAF4027684.1"/>
    <property type="molecule type" value="Genomic_DNA"/>
</dbReference>
<evidence type="ECO:0000313" key="1">
    <source>
        <dbReference type="EMBL" id="KAF4027684.1"/>
    </source>
</evidence>
<organism evidence="1 2">
    <name type="scientific">Phytophthora infestans</name>
    <name type="common">Potato late blight agent</name>
    <name type="synonym">Botrytis infestans</name>
    <dbReference type="NCBI Taxonomy" id="4787"/>
    <lineage>
        <taxon>Eukaryota</taxon>
        <taxon>Sar</taxon>
        <taxon>Stramenopiles</taxon>
        <taxon>Oomycota</taxon>
        <taxon>Peronosporomycetes</taxon>
        <taxon>Peronosporales</taxon>
        <taxon>Peronosporaceae</taxon>
        <taxon>Phytophthora</taxon>
    </lineage>
</organism>
<dbReference type="Proteomes" id="UP000602510">
    <property type="component" value="Unassembled WGS sequence"/>
</dbReference>
<name>A0A833SD27_PHYIN</name>